<dbReference type="EMBL" id="MPUH01001026">
    <property type="protein sequence ID" value="OMJ71066.1"/>
    <property type="molecule type" value="Genomic_DNA"/>
</dbReference>
<gene>
    <name evidence="1" type="ORF">SteCoe_30823</name>
</gene>
<sequence length="194" mass="22039">MFDFLIKNIEIQEFLENFPQHQRDKAIEAASLLGIRKFISHKMPFTISTLNSILSSSTNINKALNSMKLELKELNTAIKRIEKTALISSEVLKENEVKLDFEGKGRVKDTVSKRSSKSKRLKKVFSSTEIRPGTPGFSFSKDLHEPKVCPLNDAKRLIRYLNPCRESVSKMAETGRMPMDFLKTRSSLSTQGTL</sequence>
<accession>A0A1R2B2U3</accession>
<dbReference type="Proteomes" id="UP000187209">
    <property type="component" value="Unassembled WGS sequence"/>
</dbReference>
<dbReference type="AlphaFoldDB" id="A0A1R2B2U3"/>
<evidence type="ECO:0000313" key="2">
    <source>
        <dbReference type="Proteomes" id="UP000187209"/>
    </source>
</evidence>
<evidence type="ECO:0000313" key="1">
    <source>
        <dbReference type="EMBL" id="OMJ71066.1"/>
    </source>
</evidence>
<organism evidence="1 2">
    <name type="scientific">Stentor coeruleus</name>
    <dbReference type="NCBI Taxonomy" id="5963"/>
    <lineage>
        <taxon>Eukaryota</taxon>
        <taxon>Sar</taxon>
        <taxon>Alveolata</taxon>
        <taxon>Ciliophora</taxon>
        <taxon>Postciliodesmatophora</taxon>
        <taxon>Heterotrichea</taxon>
        <taxon>Heterotrichida</taxon>
        <taxon>Stentoridae</taxon>
        <taxon>Stentor</taxon>
    </lineage>
</organism>
<keyword evidence="2" id="KW-1185">Reference proteome</keyword>
<proteinExistence type="predicted"/>
<reference evidence="1 2" key="1">
    <citation type="submission" date="2016-11" db="EMBL/GenBank/DDBJ databases">
        <title>The macronuclear genome of Stentor coeruleus: a giant cell with tiny introns.</title>
        <authorList>
            <person name="Slabodnick M."/>
            <person name="Ruby J.G."/>
            <person name="Reiff S.B."/>
            <person name="Swart E.C."/>
            <person name="Gosai S."/>
            <person name="Prabakaran S."/>
            <person name="Witkowska E."/>
            <person name="Larue G.E."/>
            <person name="Fisher S."/>
            <person name="Freeman R.M."/>
            <person name="Gunawardena J."/>
            <person name="Chu W."/>
            <person name="Stover N.A."/>
            <person name="Gregory B.D."/>
            <person name="Nowacki M."/>
            <person name="Derisi J."/>
            <person name="Roy S.W."/>
            <person name="Marshall W.F."/>
            <person name="Sood P."/>
        </authorList>
    </citation>
    <scope>NUCLEOTIDE SEQUENCE [LARGE SCALE GENOMIC DNA]</scope>
    <source>
        <strain evidence="1">WM001</strain>
    </source>
</reference>
<comment type="caution">
    <text evidence="1">The sequence shown here is derived from an EMBL/GenBank/DDBJ whole genome shotgun (WGS) entry which is preliminary data.</text>
</comment>
<protein>
    <submittedName>
        <fullName evidence="1">Uncharacterized protein</fullName>
    </submittedName>
</protein>
<name>A0A1R2B2U3_9CILI</name>